<evidence type="ECO:0000313" key="5">
    <source>
        <dbReference type="Proteomes" id="UP000535182"/>
    </source>
</evidence>
<dbReference type="PANTHER" id="PTHR42996:SF1">
    <property type="entry name" value="PHOSPHATE-BINDING PROTEIN PSTS"/>
    <property type="match status" value="1"/>
</dbReference>
<dbReference type="PANTHER" id="PTHR42996">
    <property type="entry name" value="PHOSPHATE-BINDING PROTEIN PSTS"/>
    <property type="match status" value="1"/>
</dbReference>
<reference evidence="4 5" key="1">
    <citation type="submission" date="2020-08" db="EMBL/GenBank/DDBJ databases">
        <title>Genomic Encyclopedia of Type Strains, Phase IV (KMG-V): Genome sequencing to study the core and pangenomes of soil and plant-associated prokaryotes.</title>
        <authorList>
            <person name="Whitman W."/>
        </authorList>
    </citation>
    <scope>NUCLEOTIDE SEQUENCE [LARGE SCALE GENOMIC DNA]</scope>
    <source>
        <strain evidence="4 5">X5P2</strain>
    </source>
</reference>
<gene>
    <name evidence="4" type="ORF">HDF14_003004</name>
</gene>
<dbReference type="Proteomes" id="UP000535182">
    <property type="component" value="Unassembled WGS sequence"/>
</dbReference>
<keyword evidence="2" id="KW-0732">Signal</keyword>
<dbReference type="SUPFAM" id="SSF53850">
    <property type="entry name" value="Periplasmic binding protein-like II"/>
    <property type="match status" value="1"/>
</dbReference>
<protein>
    <submittedName>
        <fullName evidence="4">ABC-type phosphate transport system substrate-binding protein</fullName>
    </submittedName>
</protein>
<comment type="caution">
    <text evidence="4">The sequence shown here is derived from an EMBL/GenBank/DDBJ whole genome shotgun (WGS) entry which is preliminary data.</text>
</comment>
<accession>A0A9X0QFA3</accession>
<organism evidence="4 5">
    <name type="scientific">Tunturiibacter gelidiferens</name>
    <dbReference type="NCBI Taxonomy" id="3069689"/>
    <lineage>
        <taxon>Bacteria</taxon>
        <taxon>Pseudomonadati</taxon>
        <taxon>Acidobacteriota</taxon>
        <taxon>Terriglobia</taxon>
        <taxon>Terriglobales</taxon>
        <taxon>Acidobacteriaceae</taxon>
        <taxon>Tunturiibacter</taxon>
    </lineage>
</organism>
<dbReference type="InterPro" id="IPR024370">
    <property type="entry name" value="PBP_domain"/>
</dbReference>
<dbReference type="InterPro" id="IPR050962">
    <property type="entry name" value="Phosphate-bind_PstS"/>
</dbReference>
<proteinExistence type="inferred from homology"/>
<evidence type="ECO:0000313" key="4">
    <source>
        <dbReference type="EMBL" id="MBB5329386.1"/>
    </source>
</evidence>
<feature type="domain" description="PBP" evidence="3">
    <location>
        <begin position="24"/>
        <end position="133"/>
    </location>
</feature>
<name>A0A9X0QFA3_9BACT</name>
<dbReference type="EMBL" id="JACHEB010000006">
    <property type="protein sequence ID" value="MBB5329386.1"/>
    <property type="molecule type" value="Genomic_DNA"/>
</dbReference>
<feature type="chain" id="PRO_5040791783" evidence="2">
    <location>
        <begin position="24"/>
        <end position="195"/>
    </location>
</feature>
<evidence type="ECO:0000259" key="3">
    <source>
        <dbReference type="Pfam" id="PF12849"/>
    </source>
</evidence>
<dbReference type="Gene3D" id="3.40.190.10">
    <property type="entry name" value="Periplasmic binding protein-like II"/>
    <property type="match status" value="2"/>
</dbReference>
<feature type="signal peptide" evidence="2">
    <location>
        <begin position="1"/>
        <end position="23"/>
    </location>
</feature>
<evidence type="ECO:0000256" key="1">
    <source>
        <dbReference type="ARBA" id="ARBA00008725"/>
    </source>
</evidence>
<sequence>MKICAVFTRVFLLLILFVSSGFTQTLQGAGSTLPYPLYSKWFESYRKLHPEVRIHYRPTGSGMGVEELIAGKVDFAGSDTPMPQEQQTKLGPDVLQIPAVLEAVVPVYHVNGVNTELKFTAAALAGIFRGSIESEPGQGVYPISSFTWFIVIRNRTRSRSHNARLGSSHEPTSVALNIAVRQTILDRIVKLHITN</sequence>
<keyword evidence="5" id="KW-1185">Reference proteome</keyword>
<evidence type="ECO:0000256" key="2">
    <source>
        <dbReference type="SAM" id="SignalP"/>
    </source>
</evidence>
<dbReference type="AlphaFoldDB" id="A0A9X0QFA3"/>
<dbReference type="Pfam" id="PF12849">
    <property type="entry name" value="PBP_like_2"/>
    <property type="match status" value="1"/>
</dbReference>
<dbReference type="RefSeq" id="WP_183977797.1">
    <property type="nucleotide sequence ID" value="NZ_JACHEB010000006.1"/>
</dbReference>
<comment type="similarity">
    <text evidence="1">Belongs to the PstS family.</text>
</comment>